<feature type="domain" description="GST N-terminal" evidence="2">
    <location>
        <begin position="159"/>
        <end position="227"/>
    </location>
</feature>
<gene>
    <name evidence="4" type="ORF">ATY40_BA7502404</name>
</gene>
<dbReference type="Pfam" id="PF13409">
    <property type="entry name" value="GST_N_2"/>
    <property type="match status" value="1"/>
</dbReference>
<proteinExistence type="predicted"/>
<keyword evidence="5" id="KW-1185">Reference proteome</keyword>
<reference evidence="4 5" key="1">
    <citation type="submission" date="2016-02" db="EMBL/GenBank/DDBJ databases">
        <title>Comparative genomic and transcriptomic foundation for Pichia pastoris.</title>
        <authorList>
            <person name="Love K.R."/>
            <person name="Shah K.A."/>
            <person name="Whittaker C.A."/>
            <person name="Wu J."/>
            <person name="Bartlett M.C."/>
            <person name="Ma D."/>
            <person name="Leeson R.L."/>
            <person name="Priest M."/>
            <person name="Young S.K."/>
            <person name="Love J.C."/>
        </authorList>
    </citation>
    <scope>NUCLEOTIDE SEQUENCE [LARGE SCALE GENOMIC DNA]</scope>
    <source>
        <strain evidence="4 5">ATCC 28485</strain>
    </source>
</reference>
<evidence type="ECO:0000313" key="5">
    <source>
        <dbReference type="Proteomes" id="UP000094565"/>
    </source>
</evidence>
<evidence type="ECO:0000313" key="4">
    <source>
        <dbReference type="EMBL" id="ANZ75128.1"/>
    </source>
</evidence>
<accession>A0A1B2JBF5</accession>
<protein>
    <submittedName>
        <fullName evidence="4">BA75_02404T0</fullName>
    </submittedName>
</protein>
<dbReference type="InterPro" id="IPR004045">
    <property type="entry name" value="Glutathione_S-Trfase_N"/>
</dbReference>
<dbReference type="EMBL" id="CP014585">
    <property type="protein sequence ID" value="ANZ75128.1"/>
    <property type="molecule type" value="Genomic_DNA"/>
</dbReference>
<feature type="compositionally biased region" description="Polar residues" evidence="1">
    <location>
        <begin position="51"/>
        <end position="62"/>
    </location>
</feature>
<dbReference type="Gene3D" id="1.20.1050.10">
    <property type="match status" value="1"/>
</dbReference>
<organism evidence="4 5">
    <name type="scientific">Komagataella pastoris</name>
    <name type="common">Yeast</name>
    <name type="synonym">Pichia pastoris</name>
    <dbReference type="NCBI Taxonomy" id="4922"/>
    <lineage>
        <taxon>Eukaryota</taxon>
        <taxon>Fungi</taxon>
        <taxon>Dikarya</taxon>
        <taxon>Ascomycota</taxon>
        <taxon>Saccharomycotina</taxon>
        <taxon>Pichiomycetes</taxon>
        <taxon>Pichiales</taxon>
        <taxon>Pichiaceae</taxon>
        <taxon>Komagataella</taxon>
    </lineage>
</organism>
<evidence type="ECO:0000259" key="2">
    <source>
        <dbReference type="Pfam" id="PF13409"/>
    </source>
</evidence>
<dbReference type="InterPro" id="IPR054416">
    <property type="entry name" value="GST_UstS-like_C"/>
</dbReference>
<feature type="region of interest" description="Disordered" evidence="1">
    <location>
        <begin position="420"/>
        <end position="457"/>
    </location>
</feature>
<dbReference type="Pfam" id="PF22041">
    <property type="entry name" value="GST_C_7"/>
    <property type="match status" value="1"/>
</dbReference>
<dbReference type="Gene3D" id="3.40.30.10">
    <property type="entry name" value="Glutaredoxin"/>
    <property type="match status" value="1"/>
</dbReference>
<name>A0A1B2JBF5_PICPA</name>
<feature type="compositionally biased region" description="Basic and acidic residues" evidence="1">
    <location>
        <begin position="424"/>
        <end position="435"/>
    </location>
</feature>
<evidence type="ECO:0000259" key="3">
    <source>
        <dbReference type="Pfam" id="PF22041"/>
    </source>
</evidence>
<feature type="compositionally biased region" description="Polar residues" evidence="1">
    <location>
        <begin position="447"/>
        <end position="457"/>
    </location>
</feature>
<feature type="domain" description="Glutathione S-transferase UstS-like C-terminal" evidence="3">
    <location>
        <begin position="272"/>
        <end position="391"/>
    </location>
</feature>
<dbReference type="OrthoDB" id="4083870at2759"/>
<feature type="region of interest" description="Disordered" evidence="1">
    <location>
        <begin position="51"/>
        <end position="123"/>
    </location>
</feature>
<dbReference type="AlphaFoldDB" id="A0A1B2JBF5"/>
<dbReference type="Proteomes" id="UP000094565">
    <property type="component" value="Chromosome 2"/>
</dbReference>
<sequence>MFFFLPPRGVSIYFKASRGRSIGINRNVLALDFIIPFLLSLYQDHKVASPRTNKTMSEQTPPGMTFISLVDDSNDSPVTQSASADRDDKHTAVSQEQLKAPGKNENQDDDEDEEEQKEEYKRSLEEIEVKDAAYYKMSEPVLLYDIPAQVDFSDEYIKWSPNTVQTRMLLNHLKIPFEVHWLTYPQINPTLKKLGVKPWDSDPEYTLPAISYKGTTVMGRSEIEEFVKQNFDPLSTPNFTDYFLDIEDRKFNRAISTYSDQILMGKLSFPLLAFSESIVIKDENDPEYFQRTKNERFGVDCQALVKDKEKVHEMVEAIFNELPGFMELYDYSEAENADLLFLKVNKYLMGFHVTRADLIIASYVFWIKTAVKAGMEDHSFHNYWFDAWYSRISKLLESPFDGSKVEQEVLDDVNKNIDVSHQNRVRESGEAIEEKDTAEDVNDPTEPASSTAEQPPV</sequence>
<feature type="compositionally biased region" description="Acidic residues" evidence="1">
    <location>
        <begin position="107"/>
        <end position="117"/>
    </location>
</feature>
<evidence type="ECO:0000256" key="1">
    <source>
        <dbReference type="SAM" id="MobiDB-lite"/>
    </source>
</evidence>